<protein>
    <submittedName>
        <fullName evidence="1">Uncharacterized protein</fullName>
    </submittedName>
</protein>
<name>A0AAV3QP62_LITER</name>
<keyword evidence="2" id="KW-1185">Reference proteome</keyword>
<dbReference type="EMBL" id="BAABME010005148">
    <property type="protein sequence ID" value="GAA0164762.1"/>
    <property type="molecule type" value="Genomic_DNA"/>
</dbReference>
<reference evidence="1 2" key="1">
    <citation type="submission" date="2024-01" db="EMBL/GenBank/DDBJ databases">
        <title>The complete chloroplast genome sequence of Lithospermum erythrorhizon: insights into the phylogenetic relationship among Boraginaceae species and the maternal lineages of purple gromwells.</title>
        <authorList>
            <person name="Okada T."/>
            <person name="Watanabe K."/>
        </authorList>
    </citation>
    <scope>NUCLEOTIDE SEQUENCE [LARGE SCALE GENOMIC DNA]</scope>
</reference>
<proteinExistence type="predicted"/>
<organism evidence="1 2">
    <name type="scientific">Lithospermum erythrorhizon</name>
    <name type="common">Purple gromwell</name>
    <name type="synonym">Lithospermum officinale var. erythrorhizon</name>
    <dbReference type="NCBI Taxonomy" id="34254"/>
    <lineage>
        <taxon>Eukaryota</taxon>
        <taxon>Viridiplantae</taxon>
        <taxon>Streptophyta</taxon>
        <taxon>Embryophyta</taxon>
        <taxon>Tracheophyta</taxon>
        <taxon>Spermatophyta</taxon>
        <taxon>Magnoliopsida</taxon>
        <taxon>eudicotyledons</taxon>
        <taxon>Gunneridae</taxon>
        <taxon>Pentapetalae</taxon>
        <taxon>asterids</taxon>
        <taxon>lamiids</taxon>
        <taxon>Boraginales</taxon>
        <taxon>Boraginaceae</taxon>
        <taxon>Boraginoideae</taxon>
        <taxon>Lithospermeae</taxon>
        <taxon>Lithospermum</taxon>
    </lineage>
</organism>
<accession>A0AAV3QP62</accession>
<comment type="caution">
    <text evidence="1">The sequence shown here is derived from an EMBL/GenBank/DDBJ whole genome shotgun (WGS) entry which is preliminary data.</text>
</comment>
<evidence type="ECO:0000313" key="2">
    <source>
        <dbReference type="Proteomes" id="UP001454036"/>
    </source>
</evidence>
<dbReference type="Proteomes" id="UP001454036">
    <property type="component" value="Unassembled WGS sequence"/>
</dbReference>
<gene>
    <name evidence="1" type="ORF">LIER_20318</name>
</gene>
<evidence type="ECO:0000313" key="1">
    <source>
        <dbReference type="EMBL" id="GAA0164762.1"/>
    </source>
</evidence>
<sequence>MSGAFGISLRQHRMRMRMKYKRIKKPPTIPTLKNLKSSSSTNLRPEKKTRRILRGLGDAYVSVMFSLAGNLSPVNQGDRSGDLRSFCFLLVVLIP</sequence>
<dbReference type="AlphaFoldDB" id="A0AAV3QP62"/>